<dbReference type="RefSeq" id="XP_035473415.1">
    <property type="nucleotide sequence ID" value="XM_035617522.2"/>
</dbReference>
<organism evidence="21 24">
    <name type="scientific">Scophthalmus maximus</name>
    <name type="common">Turbot</name>
    <name type="synonym">Psetta maxima</name>
    <dbReference type="NCBI Taxonomy" id="52904"/>
    <lineage>
        <taxon>Eukaryota</taxon>
        <taxon>Metazoa</taxon>
        <taxon>Chordata</taxon>
        <taxon>Craniata</taxon>
        <taxon>Vertebrata</taxon>
        <taxon>Euteleostomi</taxon>
        <taxon>Actinopterygii</taxon>
        <taxon>Neopterygii</taxon>
        <taxon>Teleostei</taxon>
        <taxon>Neoteleostei</taxon>
        <taxon>Acanthomorphata</taxon>
        <taxon>Carangaria</taxon>
        <taxon>Pleuronectiformes</taxon>
        <taxon>Pleuronectoidei</taxon>
        <taxon>Scophthalmidae</taxon>
        <taxon>Scophthalmus</taxon>
    </lineage>
</organism>
<evidence type="ECO:0000256" key="9">
    <source>
        <dbReference type="ARBA" id="ARBA00022974"/>
    </source>
</evidence>
<dbReference type="CTD" id="7056"/>
<dbReference type="PRINTS" id="PR00907">
    <property type="entry name" value="THRMBOMODULN"/>
</dbReference>
<reference evidence="21 24" key="1">
    <citation type="submission" date="2017-12" db="EMBL/GenBank/DDBJ databases">
        <title>Integrating genomic resources of turbot (Scophthalmus maximus) in depth evaluation of genetic and physical mapping variation across individuals.</title>
        <authorList>
            <person name="Martinez P."/>
        </authorList>
    </citation>
    <scope>NUCLEOTIDE SEQUENCE [LARGE SCALE GENOMIC DNA]</scope>
</reference>
<dbReference type="Bgee" id="ENSSMAG00000002760">
    <property type="expression patterns" value="Expressed in muscle tissue and 6 other cell types or tissues"/>
</dbReference>
<accession>A0A2U9CU49</accession>
<dbReference type="Ensembl" id="ENSSMAT00000004525.2">
    <property type="protein sequence ID" value="ENSSMAP00000004455.2"/>
    <property type="gene ID" value="ENSSMAG00000002760.2"/>
</dbReference>
<keyword evidence="12" id="KW-1015">Disulfide bond</keyword>
<evidence type="ECO:0000256" key="6">
    <source>
        <dbReference type="ARBA" id="ARBA00022729"/>
    </source>
</evidence>
<keyword evidence="3 15" id="KW-0245">EGF-like domain</keyword>
<feature type="transmembrane region" description="Helical" evidence="17">
    <location>
        <begin position="488"/>
        <end position="513"/>
    </location>
</feature>
<dbReference type="Proteomes" id="UP000438429">
    <property type="component" value="Unassembled WGS sequence"/>
</dbReference>
<keyword evidence="10 17" id="KW-1133">Transmembrane helix</keyword>
<keyword evidence="5 17" id="KW-0812">Transmembrane</keyword>
<feature type="domain" description="C-type lectin" evidence="20">
    <location>
        <begin position="30"/>
        <end position="147"/>
    </location>
</feature>
<dbReference type="Pfam" id="PF07645">
    <property type="entry name" value="EGF_CA"/>
    <property type="match status" value="3"/>
</dbReference>
<dbReference type="InterPro" id="IPR016187">
    <property type="entry name" value="CTDL_fold"/>
</dbReference>
<dbReference type="Proteomes" id="UP000694558">
    <property type="component" value="Chromosome 20"/>
</dbReference>
<dbReference type="PROSITE" id="PS00010">
    <property type="entry name" value="ASX_HYDROXYL"/>
    <property type="match status" value="2"/>
</dbReference>
<evidence type="ECO:0000256" key="13">
    <source>
        <dbReference type="ARBA" id="ARBA00045242"/>
    </source>
</evidence>
<dbReference type="EMBL" id="CP026262">
    <property type="protein sequence ID" value="AWP19673.1"/>
    <property type="molecule type" value="Genomic_DNA"/>
</dbReference>
<dbReference type="SUPFAM" id="SSF56436">
    <property type="entry name" value="C-type lectin-like"/>
    <property type="match status" value="1"/>
</dbReference>
<keyword evidence="9" id="KW-0654">Proteoglycan</keyword>
<keyword evidence="8" id="KW-0677">Repeat</keyword>
<dbReference type="SUPFAM" id="SSF57196">
    <property type="entry name" value="EGF/Laminin"/>
    <property type="match status" value="2"/>
</dbReference>
<dbReference type="InterPro" id="IPR009030">
    <property type="entry name" value="Growth_fac_rcpt_cys_sf"/>
</dbReference>
<evidence type="ECO:0000256" key="11">
    <source>
        <dbReference type="ARBA" id="ARBA00023136"/>
    </source>
</evidence>
<evidence type="ECO:0000256" key="15">
    <source>
        <dbReference type="PROSITE-ProRule" id="PRU00076"/>
    </source>
</evidence>
<dbReference type="GeneTree" id="ENSGT00830000128368"/>
<sequence length="544" mass="58519">MRDVAGPLVSLLVFLVGRATGVEPTSGYCIGNQCFALVQNPGDFAAAQKQCRDLQGHLMTVRSSVSHDVLLILLENSTGRFWIGLQLTTGCPDAAAGLRGFQWVTKDSQSDFFDWAPSFDSSCSSHRCVSVSRESNFKWVQEPCGEEAVGFLCEFGFTEPCKGLTVAEGESVTYMTLMGFGGENLLSLPPGSIATRMPSELKYVCFSQQWLQAPWSCEIGEGGCEYKCAVDPRQVPSCYCPPGQSVNPANKVTCEVGVEDPCLALGCQHVCYASGDSHACTCDHGYKLAADGRSCADFNDCTDQRQCPGDNFVCVNTEGGFACVCRDGYATATGGLCVDENECVSAPCEHECANTAGSYTCSCYDGYEVDPAAPDRCKLHCGKEECPAECDPNDAYQCYCPEGYVSEQRGDHTFCIDFDECEYLYCAQHCENTFGGYVCSCSPGYTLVGEYSCVKSEEEEATSPASVPTSTPHVPHPDPTKRPSGVPAGGLVGIIVCTALSIVLLVCLAHHILNRRARGKMETSGALKAEEDEAHGLRLTSDIY</sequence>
<evidence type="ECO:0000256" key="12">
    <source>
        <dbReference type="ARBA" id="ARBA00023157"/>
    </source>
</evidence>
<evidence type="ECO:0000256" key="3">
    <source>
        <dbReference type="ARBA" id="ARBA00022536"/>
    </source>
</evidence>
<dbReference type="Pfam" id="PF09064">
    <property type="entry name" value="EGF_Tme5"/>
    <property type="match status" value="1"/>
</dbReference>
<dbReference type="GeneID" id="118290123"/>
<evidence type="ECO:0000256" key="7">
    <source>
        <dbReference type="ARBA" id="ARBA00022734"/>
    </source>
</evidence>
<dbReference type="OrthoDB" id="4062651at2759"/>
<dbReference type="Gene3D" id="3.10.100.10">
    <property type="entry name" value="Mannose-Binding Protein A, subunit A"/>
    <property type="match status" value="1"/>
</dbReference>
<dbReference type="InterPro" id="IPR015149">
    <property type="entry name" value="Tme5_EGF-like"/>
</dbReference>
<evidence type="ECO:0000256" key="18">
    <source>
        <dbReference type="SAM" id="SignalP"/>
    </source>
</evidence>
<evidence type="ECO:0000256" key="2">
    <source>
        <dbReference type="ARBA" id="ARBA00019822"/>
    </source>
</evidence>
<comment type="caution">
    <text evidence="15">Lacks conserved residue(s) required for the propagation of feature annotation.</text>
</comment>
<dbReference type="Gene3D" id="2.10.25.10">
    <property type="entry name" value="Laminin"/>
    <property type="match status" value="5"/>
</dbReference>
<feature type="domain" description="EGF-like" evidence="19">
    <location>
        <begin position="417"/>
        <end position="454"/>
    </location>
</feature>
<keyword evidence="9" id="KW-0325">Glycoprotein</keyword>
<feature type="chain" id="PRO_5044582163" description="Thrombomodulin" evidence="18">
    <location>
        <begin position="22"/>
        <end position="544"/>
    </location>
</feature>
<dbReference type="InterPro" id="IPR051505">
    <property type="entry name" value="C-type_lectin_domain"/>
</dbReference>
<gene>
    <name evidence="23" type="primary">thbd</name>
    <name evidence="22" type="ORF">F2P81_023745</name>
    <name evidence="21" type="ORF">SMAX5B_008126</name>
</gene>
<dbReference type="PROSITE" id="PS50041">
    <property type="entry name" value="C_TYPE_LECTIN_2"/>
    <property type="match status" value="1"/>
</dbReference>
<comment type="subunit">
    <text evidence="14">Interacts with ITGAL, ITGAM and ITGB2. Interacts with thrombin/F2; this interaction switches the specificity of thrombin from a procoagulant to an anticoagulant and antifibrinolytic protease. Interacts with ANGP1 and ANGP2; these interactions significantly inhibit the generation of activated PC and TAFIa/CPB2 by the thrombin/thrombomodulin complex. Interacts with PF4; this interaction enhances generation of activated protein C. Interacts with HMGB1; this interaction inhibits HMGB1 inflammatory activity.</text>
</comment>
<evidence type="ECO:0000256" key="17">
    <source>
        <dbReference type="SAM" id="Phobius"/>
    </source>
</evidence>
<dbReference type="GO" id="GO:0016020">
    <property type="term" value="C:membrane"/>
    <property type="evidence" value="ECO:0007669"/>
    <property type="project" value="UniProtKB-SubCell"/>
</dbReference>
<evidence type="ECO:0000256" key="8">
    <source>
        <dbReference type="ARBA" id="ARBA00022737"/>
    </source>
</evidence>
<reference evidence="22 25" key="2">
    <citation type="submission" date="2019-06" db="EMBL/GenBank/DDBJ databases">
        <title>Draft genomes of female and male turbot (Scophthalmus maximus).</title>
        <authorList>
            <person name="Xu H."/>
            <person name="Xu X.-W."/>
            <person name="Shao C."/>
            <person name="Chen S."/>
        </authorList>
    </citation>
    <scope>NUCLEOTIDE SEQUENCE [LARGE SCALE GENOMIC DNA]</scope>
    <source>
        <strain evidence="22">Ysfricsl-2016a</strain>
        <tissue evidence="22">Blood</tissue>
    </source>
</reference>
<dbReference type="InterPro" id="IPR001304">
    <property type="entry name" value="C-type_lectin-like"/>
</dbReference>
<reference evidence="23" key="4">
    <citation type="submission" date="2023-05" db="EMBL/GenBank/DDBJ databases">
        <title>High-quality long-read genome of Scophthalmus maximus.</title>
        <authorList>
            <person name="Lien S."/>
            <person name="Martinez P."/>
        </authorList>
    </citation>
    <scope>NUCLEOTIDE SEQUENCE [LARGE SCALE GENOMIC DNA]</scope>
</reference>
<comment type="function">
    <text evidence="13">Endothelial cell receptor that plays a critical role in regulating several physiological processes including hemostasis, coagulation, fibrinolysis, inflammation, and angiogenesis. Acts as a cofactor for thrombin activation of protein C/PROC on the surface of vascular endothelial cells leading to initiation of the activated protein C anticoagulant pathway. Also accelerates the activation of the plasma carboxypeptidase B2/CPB2, which catalyzes removal of C-terminal basic amino acids from its substrates including kinins or anaphylatoxins leading to fibrinolysis inhibition. Plays critical protective roles in changing the cleavage specificity of protease-activated receptor 1/PAR1, inhibiting endothelial cell permeability and inflammation. Suppresses inflammation distinctly from its anticoagulant cofactor activity by sequestering HMGB1 thereby preventing it from engaging cellular receptors such as RAGE and contributing to the inflammatory response.</text>
</comment>
<keyword evidence="6 18" id="KW-0732">Signal</keyword>
<dbReference type="InterPro" id="IPR049883">
    <property type="entry name" value="NOTCH1_EGF-like"/>
</dbReference>
<evidence type="ECO:0000256" key="16">
    <source>
        <dbReference type="SAM" id="MobiDB-lite"/>
    </source>
</evidence>
<comment type="subcellular location">
    <subcellularLocation>
        <location evidence="1">Membrane</location>
        <topology evidence="1">Single-pass type I membrane protein</topology>
    </subcellularLocation>
</comment>
<keyword evidence="11 17" id="KW-0472">Membrane</keyword>
<dbReference type="PROSITE" id="PS01187">
    <property type="entry name" value="EGF_CA"/>
    <property type="match status" value="1"/>
</dbReference>
<evidence type="ECO:0000256" key="14">
    <source>
        <dbReference type="ARBA" id="ARBA00046453"/>
    </source>
</evidence>
<dbReference type="InterPro" id="IPR016186">
    <property type="entry name" value="C-type_lectin-like/link_sf"/>
</dbReference>
<feature type="region of interest" description="Disordered" evidence="16">
    <location>
        <begin position="462"/>
        <end position="483"/>
    </location>
</feature>
<dbReference type="KEGG" id="smau:118290123"/>
<evidence type="ECO:0000256" key="10">
    <source>
        <dbReference type="ARBA" id="ARBA00022989"/>
    </source>
</evidence>
<evidence type="ECO:0000313" key="23">
    <source>
        <dbReference type="Ensembl" id="ENSSMAP00000004455.2"/>
    </source>
</evidence>
<dbReference type="InterPro" id="IPR000152">
    <property type="entry name" value="EGF-type_Asp/Asn_hydroxyl_site"/>
</dbReference>
<dbReference type="InterPro" id="IPR000742">
    <property type="entry name" value="EGF"/>
</dbReference>
<evidence type="ECO:0000259" key="19">
    <source>
        <dbReference type="PROSITE" id="PS50026"/>
    </source>
</evidence>
<dbReference type="SMART" id="SM00181">
    <property type="entry name" value="EGF"/>
    <property type="match status" value="6"/>
</dbReference>
<reference evidence="23" key="3">
    <citation type="submission" date="2020-05" db="EMBL/GenBank/DDBJ databases">
        <authorList>
            <person name="Moser M."/>
        </authorList>
    </citation>
    <scope>NUCLEOTIDE SEQUENCE [LARGE SCALE GENOMIC DNA]</scope>
</reference>
<dbReference type="SUPFAM" id="SSF57184">
    <property type="entry name" value="Growth factor receptor domain"/>
    <property type="match status" value="1"/>
</dbReference>
<dbReference type="PROSITE" id="PS01186">
    <property type="entry name" value="EGF_2"/>
    <property type="match status" value="2"/>
</dbReference>
<feature type="compositionally biased region" description="Polar residues" evidence="16">
    <location>
        <begin position="463"/>
        <end position="472"/>
    </location>
</feature>
<dbReference type="PANTHER" id="PTHR14789:SF9">
    <property type="entry name" value="THROMBOMODULIN"/>
    <property type="match status" value="1"/>
</dbReference>
<keyword evidence="24" id="KW-1185">Reference proteome</keyword>
<proteinExistence type="predicted"/>
<evidence type="ECO:0000256" key="1">
    <source>
        <dbReference type="ARBA" id="ARBA00004479"/>
    </source>
</evidence>
<dbReference type="PANTHER" id="PTHR14789">
    <property type="entry name" value="CHONDROLECTIN VARIANT CHODLFDELTAE"/>
    <property type="match status" value="1"/>
</dbReference>
<evidence type="ECO:0000313" key="24">
    <source>
        <dbReference type="Proteomes" id="UP000246464"/>
    </source>
</evidence>
<dbReference type="SMART" id="SM00034">
    <property type="entry name" value="CLECT"/>
    <property type="match status" value="1"/>
</dbReference>
<keyword evidence="4" id="KW-0597">Phosphoprotein</keyword>
<dbReference type="EMBL" id="VEVO01000022">
    <property type="protein sequence ID" value="KAF0023115.1"/>
    <property type="molecule type" value="Genomic_DNA"/>
</dbReference>
<protein>
    <recommendedName>
        <fullName evidence="2">Thrombomodulin</fullName>
    </recommendedName>
</protein>
<dbReference type="GO" id="GO:0030246">
    <property type="term" value="F:carbohydrate binding"/>
    <property type="evidence" value="ECO:0007669"/>
    <property type="project" value="UniProtKB-KW"/>
</dbReference>
<dbReference type="STRING" id="52904.ENSSMAP00000004455"/>
<dbReference type="GO" id="GO:0004888">
    <property type="term" value="F:transmembrane signaling receptor activity"/>
    <property type="evidence" value="ECO:0007669"/>
    <property type="project" value="InterPro"/>
</dbReference>
<dbReference type="GO" id="GO:0005509">
    <property type="term" value="F:calcium ion binding"/>
    <property type="evidence" value="ECO:0007669"/>
    <property type="project" value="InterPro"/>
</dbReference>
<dbReference type="PIRSF" id="PIRSF001775">
    <property type="entry name" value="CD93/CD141"/>
    <property type="match status" value="1"/>
</dbReference>
<dbReference type="Pfam" id="PF00059">
    <property type="entry name" value="Lectin_C"/>
    <property type="match status" value="1"/>
</dbReference>
<reference evidence="23" key="5">
    <citation type="submission" date="2025-05" db="UniProtKB">
        <authorList>
            <consortium name="Ensembl"/>
        </authorList>
    </citation>
    <scope>IDENTIFICATION</scope>
</reference>
<evidence type="ECO:0000256" key="5">
    <source>
        <dbReference type="ARBA" id="ARBA00022692"/>
    </source>
</evidence>
<feature type="domain" description="EGF-like" evidence="19">
    <location>
        <begin position="339"/>
        <end position="378"/>
    </location>
</feature>
<dbReference type="PROSITE" id="PS50026">
    <property type="entry name" value="EGF_3"/>
    <property type="match status" value="2"/>
</dbReference>
<name>A0A2U9CU49_SCOMX</name>
<evidence type="ECO:0000313" key="22">
    <source>
        <dbReference type="EMBL" id="KAF0023115.1"/>
    </source>
</evidence>
<feature type="signal peptide" evidence="18">
    <location>
        <begin position="1"/>
        <end position="21"/>
    </location>
</feature>
<evidence type="ECO:0000313" key="25">
    <source>
        <dbReference type="Proteomes" id="UP000438429"/>
    </source>
</evidence>
<dbReference type="CDD" id="cd00054">
    <property type="entry name" value="EGF_CA"/>
    <property type="match status" value="2"/>
</dbReference>
<evidence type="ECO:0000313" key="21">
    <source>
        <dbReference type="EMBL" id="AWP19673.1"/>
    </source>
</evidence>
<evidence type="ECO:0000256" key="4">
    <source>
        <dbReference type="ARBA" id="ARBA00022553"/>
    </source>
</evidence>
<dbReference type="Proteomes" id="UP000246464">
    <property type="component" value="Chromosome 20"/>
</dbReference>
<dbReference type="InterPro" id="IPR001881">
    <property type="entry name" value="EGF-like_Ca-bd_dom"/>
</dbReference>
<dbReference type="InterPro" id="IPR018097">
    <property type="entry name" value="EGF_Ca-bd_CS"/>
</dbReference>
<keyword evidence="7" id="KW-0430">Lectin</keyword>
<dbReference type="SMART" id="SM00179">
    <property type="entry name" value="EGF_CA"/>
    <property type="match status" value="4"/>
</dbReference>
<dbReference type="AlphaFoldDB" id="A0A2U9CU49"/>
<evidence type="ECO:0000259" key="20">
    <source>
        <dbReference type="PROSITE" id="PS50041"/>
    </source>
</evidence>